<dbReference type="InterPro" id="IPR002347">
    <property type="entry name" value="SDR_fam"/>
</dbReference>
<dbReference type="InterPro" id="IPR036291">
    <property type="entry name" value="NAD(P)-bd_dom_sf"/>
</dbReference>
<accession>A0AAT9FSR9</accession>
<reference evidence="5" key="1">
    <citation type="submission" date="2024-07" db="EMBL/GenBank/DDBJ databases">
        <title>Complete genome sequence of Verrucomicrobiaceae bacterium NT6N.</title>
        <authorList>
            <person name="Huang C."/>
            <person name="Takami H."/>
            <person name="Hamasaki K."/>
        </authorList>
    </citation>
    <scope>NUCLEOTIDE SEQUENCE</scope>
    <source>
        <strain evidence="5">NT6N</strain>
    </source>
</reference>
<dbReference type="GO" id="GO:0016020">
    <property type="term" value="C:membrane"/>
    <property type="evidence" value="ECO:0007669"/>
    <property type="project" value="TreeGrafter"/>
</dbReference>
<dbReference type="Gene3D" id="3.40.50.720">
    <property type="entry name" value="NAD(P)-binding Rossmann-like Domain"/>
    <property type="match status" value="1"/>
</dbReference>
<evidence type="ECO:0000313" key="5">
    <source>
        <dbReference type="EMBL" id="BDS08999.1"/>
    </source>
</evidence>
<comment type="similarity">
    <text evidence="1 3">Belongs to the short-chain dehydrogenases/reductases (SDR) family.</text>
</comment>
<evidence type="ECO:0000256" key="1">
    <source>
        <dbReference type="ARBA" id="ARBA00006484"/>
    </source>
</evidence>
<dbReference type="PROSITE" id="PS00061">
    <property type="entry name" value="ADH_SHORT"/>
    <property type="match status" value="1"/>
</dbReference>
<dbReference type="PRINTS" id="PR00080">
    <property type="entry name" value="SDRFAMILY"/>
</dbReference>
<dbReference type="PANTHER" id="PTHR44196:SF2">
    <property type="entry name" value="SHORT-CHAIN DEHYDROGENASE-RELATED"/>
    <property type="match status" value="1"/>
</dbReference>
<keyword evidence="4" id="KW-1133">Transmembrane helix</keyword>
<dbReference type="KEGG" id="osu:NT6N_40390"/>
<organism evidence="5">
    <name type="scientific">Oceaniferula spumae</name>
    <dbReference type="NCBI Taxonomy" id="2979115"/>
    <lineage>
        <taxon>Bacteria</taxon>
        <taxon>Pseudomonadati</taxon>
        <taxon>Verrucomicrobiota</taxon>
        <taxon>Verrucomicrobiia</taxon>
        <taxon>Verrucomicrobiales</taxon>
        <taxon>Verrucomicrobiaceae</taxon>
        <taxon>Oceaniferula</taxon>
    </lineage>
</organism>
<dbReference type="InterPro" id="IPR020904">
    <property type="entry name" value="Sc_DH/Rdtase_CS"/>
</dbReference>
<keyword evidence="4" id="KW-0472">Membrane</keyword>
<dbReference type="PRINTS" id="PR00081">
    <property type="entry name" value="GDHRDH"/>
</dbReference>
<dbReference type="SUPFAM" id="SSF51735">
    <property type="entry name" value="NAD(P)-binding Rossmann-fold domains"/>
    <property type="match status" value="1"/>
</dbReference>
<gene>
    <name evidence="5" type="ORF">NT6N_40390</name>
</gene>
<keyword evidence="4" id="KW-0812">Transmembrane</keyword>
<name>A0AAT9FSR9_9BACT</name>
<evidence type="ECO:0000256" key="4">
    <source>
        <dbReference type="SAM" id="Phobius"/>
    </source>
</evidence>
<evidence type="ECO:0000256" key="2">
    <source>
        <dbReference type="ARBA" id="ARBA00023002"/>
    </source>
</evidence>
<proteinExistence type="inferred from homology"/>
<sequence>MNSFTSQQTGRKYRCALVTGASSGLGEEYARQLAPSCDALVLVARRGDLLEKLAAELSVTSPDTEVRCLTSDLTVEAERTVLVERCEELALKPDLLVNNAGMGDYGDFANADWSKLDSMLQVNITALTHLCHSFLPGMIARGEGAIVNVSSLASKLPMPDFAVYAATKAYVSSFSEALRLELREFNIPVLAVCPGPVHTNFGKVAMRDIQRESLPSREGFYVTAEKVVSDSIRALHADQARIYPGWKVALLAAGISLLPMAVLRAVVTNRRGKL</sequence>
<dbReference type="PANTHER" id="PTHR44196">
    <property type="entry name" value="DEHYDROGENASE/REDUCTASE SDR FAMILY MEMBER 7B"/>
    <property type="match status" value="1"/>
</dbReference>
<dbReference type="PIRSF" id="PIRSF000126">
    <property type="entry name" value="11-beta-HSD1"/>
    <property type="match status" value="1"/>
</dbReference>
<dbReference type="GO" id="GO:0016491">
    <property type="term" value="F:oxidoreductase activity"/>
    <property type="evidence" value="ECO:0007669"/>
    <property type="project" value="UniProtKB-KW"/>
</dbReference>
<dbReference type="AlphaFoldDB" id="A0AAT9FSR9"/>
<protein>
    <submittedName>
        <fullName evidence="5">Dehydrogenase</fullName>
    </submittedName>
</protein>
<feature type="transmembrane region" description="Helical" evidence="4">
    <location>
        <begin position="248"/>
        <end position="267"/>
    </location>
</feature>
<dbReference type="Pfam" id="PF00106">
    <property type="entry name" value="adh_short"/>
    <property type="match status" value="1"/>
</dbReference>
<evidence type="ECO:0000256" key="3">
    <source>
        <dbReference type="RuleBase" id="RU000363"/>
    </source>
</evidence>
<keyword evidence="2" id="KW-0560">Oxidoreductase</keyword>
<dbReference type="EMBL" id="AP026866">
    <property type="protein sequence ID" value="BDS08999.1"/>
    <property type="molecule type" value="Genomic_DNA"/>
</dbReference>